<dbReference type="AlphaFoldDB" id="A0A6A5SJP2"/>
<organism evidence="2 3">
    <name type="scientific">Clathrospora elynae</name>
    <dbReference type="NCBI Taxonomy" id="706981"/>
    <lineage>
        <taxon>Eukaryota</taxon>
        <taxon>Fungi</taxon>
        <taxon>Dikarya</taxon>
        <taxon>Ascomycota</taxon>
        <taxon>Pezizomycotina</taxon>
        <taxon>Dothideomycetes</taxon>
        <taxon>Pleosporomycetidae</taxon>
        <taxon>Pleosporales</taxon>
        <taxon>Diademaceae</taxon>
        <taxon>Clathrospora</taxon>
    </lineage>
</organism>
<dbReference type="InterPro" id="IPR010730">
    <property type="entry name" value="HET"/>
</dbReference>
<dbReference type="Pfam" id="PF06985">
    <property type="entry name" value="HET"/>
    <property type="match status" value="1"/>
</dbReference>
<reference evidence="2" key="1">
    <citation type="journal article" date="2020" name="Stud. Mycol.">
        <title>101 Dothideomycetes genomes: a test case for predicting lifestyles and emergence of pathogens.</title>
        <authorList>
            <person name="Haridas S."/>
            <person name="Albert R."/>
            <person name="Binder M."/>
            <person name="Bloem J."/>
            <person name="Labutti K."/>
            <person name="Salamov A."/>
            <person name="Andreopoulos B."/>
            <person name="Baker S."/>
            <person name="Barry K."/>
            <person name="Bills G."/>
            <person name="Bluhm B."/>
            <person name="Cannon C."/>
            <person name="Castanera R."/>
            <person name="Culley D."/>
            <person name="Daum C."/>
            <person name="Ezra D."/>
            <person name="Gonzalez J."/>
            <person name="Henrissat B."/>
            <person name="Kuo A."/>
            <person name="Liang C."/>
            <person name="Lipzen A."/>
            <person name="Lutzoni F."/>
            <person name="Magnuson J."/>
            <person name="Mondo S."/>
            <person name="Nolan M."/>
            <person name="Ohm R."/>
            <person name="Pangilinan J."/>
            <person name="Park H.-J."/>
            <person name="Ramirez L."/>
            <person name="Alfaro M."/>
            <person name="Sun H."/>
            <person name="Tritt A."/>
            <person name="Yoshinaga Y."/>
            <person name="Zwiers L.-H."/>
            <person name="Turgeon B."/>
            <person name="Goodwin S."/>
            <person name="Spatafora J."/>
            <person name="Crous P."/>
            <person name="Grigoriev I."/>
        </authorList>
    </citation>
    <scope>NUCLEOTIDE SEQUENCE</scope>
    <source>
        <strain evidence="2">CBS 161.51</strain>
    </source>
</reference>
<feature type="non-terminal residue" evidence="2">
    <location>
        <position position="1"/>
    </location>
</feature>
<keyword evidence="3" id="KW-1185">Reference proteome</keyword>
<dbReference type="OrthoDB" id="2958217at2759"/>
<dbReference type="Proteomes" id="UP000800038">
    <property type="component" value="Unassembled WGS sequence"/>
</dbReference>
<protein>
    <recommendedName>
        <fullName evidence="1">Heterokaryon incompatibility domain-containing protein</fullName>
    </recommendedName>
</protein>
<evidence type="ECO:0000313" key="2">
    <source>
        <dbReference type="EMBL" id="KAF1940353.1"/>
    </source>
</evidence>
<gene>
    <name evidence="2" type="ORF">EJ02DRAFT_326195</name>
</gene>
<feature type="non-terminal residue" evidence="2">
    <location>
        <position position="79"/>
    </location>
</feature>
<proteinExistence type="predicted"/>
<feature type="domain" description="Heterokaryon incompatibility" evidence="1">
    <location>
        <begin position="14"/>
        <end position="78"/>
    </location>
</feature>
<dbReference type="PANTHER" id="PTHR33112:SF12">
    <property type="entry name" value="HETEROKARYON INCOMPATIBILITY DOMAIN-CONTAINING PROTEIN"/>
    <property type="match status" value="1"/>
</dbReference>
<evidence type="ECO:0000313" key="3">
    <source>
        <dbReference type="Proteomes" id="UP000800038"/>
    </source>
</evidence>
<name>A0A6A5SJP2_9PLEO</name>
<dbReference type="PANTHER" id="PTHR33112">
    <property type="entry name" value="DOMAIN PROTEIN, PUTATIVE-RELATED"/>
    <property type="match status" value="1"/>
</dbReference>
<sequence length="79" mass="8866">KENLDKLKSNLRLFRAELSATVRDTIYFTERLGEKYLRVDALCIMSDDATVRQQTISDMDRIYAGSLFTIVAGACASAD</sequence>
<evidence type="ECO:0000259" key="1">
    <source>
        <dbReference type="Pfam" id="PF06985"/>
    </source>
</evidence>
<dbReference type="EMBL" id="ML976064">
    <property type="protein sequence ID" value="KAF1940353.1"/>
    <property type="molecule type" value="Genomic_DNA"/>
</dbReference>
<accession>A0A6A5SJP2</accession>